<organism evidence="1 2">
    <name type="scientific">Thioflavicoccus mobilis 8321</name>
    <dbReference type="NCBI Taxonomy" id="765912"/>
    <lineage>
        <taxon>Bacteria</taxon>
        <taxon>Pseudomonadati</taxon>
        <taxon>Pseudomonadota</taxon>
        <taxon>Gammaproteobacteria</taxon>
        <taxon>Chromatiales</taxon>
        <taxon>Chromatiaceae</taxon>
        <taxon>Thioflavicoccus</taxon>
    </lineage>
</organism>
<dbReference type="KEGG" id="tmb:Thimo_0682"/>
<reference evidence="1 2" key="1">
    <citation type="submission" date="2011-09" db="EMBL/GenBank/DDBJ databases">
        <title>Complete sequence of chromosome of Thioflavicoccus mobilis 8321.</title>
        <authorList>
            <consortium name="US DOE Joint Genome Institute"/>
            <person name="Lucas S."/>
            <person name="Han J."/>
            <person name="Lapidus A."/>
            <person name="Cheng J.-F."/>
            <person name="Goodwin L."/>
            <person name="Pitluck S."/>
            <person name="Peters L."/>
            <person name="Ovchinnikova G."/>
            <person name="Lu M."/>
            <person name="Detter J.C."/>
            <person name="Han C."/>
            <person name="Tapia R."/>
            <person name="Land M."/>
            <person name="Hauser L."/>
            <person name="Kyrpides N."/>
            <person name="Ivanova N."/>
            <person name="Pagani I."/>
            <person name="Vogl K."/>
            <person name="Liu Z."/>
            <person name="Imhoff J."/>
            <person name="Thiel V."/>
            <person name="Frigaard N.-U."/>
            <person name="Bryant D."/>
            <person name="Woyke T."/>
        </authorList>
    </citation>
    <scope>NUCLEOTIDE SEQUENCE [LARGE SCALE GENOMIC DNA]</scope>
    <source>
        <strain evidence="1 2">8321</strain>
    </source>
</reference>
<dbReference type="EMBL" id="CP003051">
    <property type="protein sequence ID" value="AGA89521.1"/>
    <property type="molecule type" value="Genomic_DNA"/>
</dbReference>
<dbReference type="PATRIC" id="fig|765912.4.peg.668"/>
<accession>L0GU78</accession>
<sequence length="159" mass="17401">MTARQAPPPLRIRPRPSGRLAALLAASHGSALLLVAALPITWLARATLATLILLSLVHEALHDLWPRLPWAVREALWQPDGTWLVTLASGRQREARLGSATFVTVGLILLDLRCGPLRRCRLALFADSLDGEQHRRLRARLRAELGQAGSPRRLGGDIA</sequence>
<evidence type="ECO:0000313" key="2">
    <source>
        <dbReference type="Proteomes" id="UP000010816"/>
    </source>
</evidence>
<keyword evidence="2" id="KW-1185">Reference proteome</keyword>
<name>L0GU78_9GAMM</name>
<dbReference type="InterPro" id="IPR009883">
    <property type="entry name" value="YgfX"/>
</dbReference>
<dbReference type="RefSeq" id="WP_015279668.1">
    <property type="nucleotide sequence ID" value="NC_019940.1"/>
</dbReference>
<dbReference type="Pfam" id="PF07254">
    <property type="entry name" value="Cpta_toxin"/>
    <property type="match status" value="1"/>
</dbReference>
<dbReference type="Proteomes" id="UP000010816">
    <property type="component" value="Chromosome"/>
</dbReference>
<dbReference type="AlphaFoldDB" id="L0GU78"/>
<protein>
    <recommendedName>
        <fullName evidence="3">Toxin CptA</fullName>
    </recommendedName>
</protein>
<evidence type="ECO:0008006" key="3">
    <source>
        <dbReference type="Google" id="ProtNLM"/>
    </source>
</evidence>
<dbReference type="HOGENOM" id="CLU_140397_0_0_6"/>
<evidence type="ECO:0000313" key="1">
    <source>
        <dbReference type="EMBL" id="AGA89521.1"/>
    </source>
</evidence>
<dbReference type="eggNOG" id="ENOG5032WNM">
    <property type="taxonomic scope" value="Bacteria"/>
</dbReference>
<proteinExistence type="predicted"/>
<gene>
    <name evidence="1" type="ORF">Thimo_0682</name>
</gene>